<gene>
    <name evidence="1" type="ordered locus">MLP_20610</name>
</gene>
<sequence>MIAVAQAQQQLSTRQLWVLLAVRGDRVNRDPSYGGVCTVEGQSVCWTVMMLVLRGLIAFNPLMSSHPYLTHRGQAVLGSLT</sequence>
<dbReference type="Proteomes" id="UP000007947">
    <property type="component" value="Chromosome"/>
</dbReference>
<dbReference type="KEGG" id="mph:MLP_20610"/>
<protein>
    <submittedName>
        <fullName evidence="1">Uncharacterized protein</fullName>
    </submittedName>
</protein>
<dbReference type="HOGENOM" id="CLU_2569982_0_0_11"/>
<name>F5XDQ2_MICPN</name>
<dbReference type="EMBL" id="AP012204">
    <property type="protein sequence ID" value="BAK35075.1"/>
    <property type="molecule type" value="Genomic_DNA"/>
</dbReference>
<proteinExistence type="predicted"/>
<reference evidence="1 2" key="1">
    <citation type="submission" date="2011-05" db="EMBL/GenBank/DDBJ databases">
        <title>Whole genome sequence of Microlunatus phosphovorus NM-1.</title>
        <authorList>
            <person name="Hosoyama A."/>
            <person name="Sasaki K."/>
            <person name="Harada T."/>
            <person name="Igarashi R."/>
            <person name="Kawakoshi A."/>
            <person name="Sasagawa M."/>
            <person name="Fukada J."/>
            <person name="Nakamura S."/>
            <person name="Katano Y."/>
            <person name="Hanada S."/>
            <person name="Kamagata Y."/>
            <person name="Nakamura N."/>
            <person name="Yamazaki S."/>
            <person name="Fujita N."/>
        </authorList>
    </citation>
    <scope>NUCLEOTIDE SEQUENCE [LARGE SCALE GENOMIC DNA]</scope>
    <source>
        <strain evidence="2">ATCC 700054 / DSM 10555 / JCM 9379 / NBRC 101784 / NCIMB 13414 / VKM Ac-1990 / NM-1</strain>
    </source>
</reference>
<evidence type="ECO:0000313" key="2">
    <source>
        <dbReference type="Proteomes" id="UP000007947"/>
    </source>
</evidence>
<evidence type="ECO:0000313" key="1">
    <source>
        <dbReference type="EMBL" id="BAK35075.1"/>
    </source>
</evidence>
<keyword evidence="2" id="KW-1185">Reference proteome</keyword>
<dbReference type="AlphaFoldDB" id="F5XDQ2"/>
<accession>F5XDQ2</accession>
<organism evidence="1 2">
    <name type="scientific">Microlunatus phosphovorus (strain ATCC 700054 / DSM 10555 / JCM 9379 / NBRC 101784 / NCIMB 13414 / VKM Ac-1990 / NM-1)</name>
    <dbReference type="NCBI Taxonomy" id="1032480"/>
    <lineage>
        <taxon>Bacteria</taxon>
        <taxon>Bacillati</taxon>
        <taxon>Actinomycetota</taxon>
        <taxon>Actinomycetes</taxon>
        <taxon>Propionibacteriales</taxon>
        <taxon>Propionibacteriaceae</taxon>
        <taxon>Microlunatus</taxon>
    </lineage>
</organism>
<dbReference type="RefSeq" id="WP_013862947.1">
    <property type="nucleotide sequence ID" value="NC_015635.1"/>
</dbReference>